<dbReference type="Proteomes" id="UP000001542">
    <property type="component" value="Unassembled WGS sequence"/>
</dbReference>
<dbReference type="SMR" id="A2EK58"/>
<feature type="compositionally biased region" description="Basic residues" evidence="1">
    <location>
        <begin position="329"/>
        <end position="341"/>
    </location>
</feature>
<dbReference type="KEGG" id="tva:4764834"/>
<accession>A2EK58</accession>
<sequence length="341" mass="40588">MKGSTDYSEIDEEWIFQDYRNCYEPIPKKEYDFLYFVDKQEDGIKFSGDRYHPVIAFRGVFQDRVFFFYGKGLFVVSKEGEISPASVRVSPYCYIPLYIPTQFRSPNGLLEKIIVHKMKKYLSKKSYYQKDPVNYLFWWDDGAGGFGIESAQFYRKYYIPMGDIQPHYYDDYYTRKMKEKHSDEQIKPMINFTQKSDYFSKSYNFRGALQISNFVHSKEEKSWKAAKESEISLLKKENQKLKKENELLKTQIERYQTSNNKDRTPVNSDKTSPPRKRRVRHRVVKHESNCTQPVNGSSTDNHQENTVNSKIPISKNRHDTFARDDAVKKIRRRKRSNVQKE</sequence>
<dbReference type="InParanoid" id="A2EK58"/>
<name>A2EK58_TRIV3</name>
<feature type="region of interest" description="Disordered" evidence="1">
    <location>
        <begin position="254"/>
        <end position="341"/>
    </location>
</feature>
<feature type="compositionally biased region" description="Basic residues" evidence="1">
    <location>
        <begin position="273"/>
        <end position="284"/>
    </location>
</feature>
<keyword evidence="3" id="KW-1185">Reference proteome</keyword>
<protein>
    <submittedName>
        <fullName evidence="2">Uncharacterized protein</fullName>
    </submittedName>
</protein>
<reference evidence="2" key="1">
    <citation type="submission" date="2006-10" db="EMBL/GenBank/DDBJ databases">
        <authorList>
            <person name="Amadeo P."/>
            <person name="Zhao Q."/>
            <person name="Wortman J."/>
            <person name="Fraser-Liggett C."/>
            <person name="Carlton J."/>
        </authorList>
    </citation>
    <scope>NUCLEOTIDE SEQUENCE</scope>
    <source>
        <strain evidence="2">G3</strain>
    </source>
</reference>
<evidence type="ECO:0000313" key="3">
    <source>
        <dbReference type="Proteomes" id="UP000001542"/>
    </source>
</evidence>
<feature type="compositionally biased region" description="Polar residues" evidence="1">
    <location>
        <begin position="254"/>
        <end position="271"/>
    </location>
</feature>
<reference evidence="2" key="2">
    <citation type="journal article" date="2007" name="Science">
        <title>Draft genome sequence of the sexually transmitted pathogen Trichomonas vaginalis.</title>
        <authorList>
            <person name="Carlton J.M."/>
            <person name="Hirt R.P."/>
            <person name="Silva J.C."/>
            <person name="Delcher A.L."/>
            <person name="Schatz M."/>
            <person name="Zhao Q."/>
            <person name="Wortman J.R."/>
            <person name="Bidwell S.L."/>
            <person name="Alsmark U.C.M."/>
            <person name="Besteiro S."/>
            <person name="Sicheritz-Ponten T."/>
            <person name="Noel C.J."/>
            <person name="Dacks J.B."/>
            <person name="Foster P.G."/>
            <person name="Simillion C."/>
            <person name="Van de Peer Y."/>
            <person name="Miranda-Saavedra D."/>
            <person name="Barton G.J."/>
            <person name="Westrop G.D."/>
            <person name="Mueller S."/>
            <person name="Dessi D."/>
            <person name="Fiori P.L."/>
            <person name="Ren Q."/>
            <person name="Paulsen I."/>
            <person name="Zhang H."/>
            <person name="Bastida-Corcuera F.D."/>
            <person name="Simoes-Barbosa A."/>
            <person name="Brown M.T."/>
            <person name="Hayes R.D."/>
            <person name="Mukherjee M."/>
            <person name="Okumura C.Y."/>
            <person name="Schneider R."/>
            <person name="Smith A.J."/>
            <person name="Vanacova S."/>
            <person name="Villalvazo M."/>
            <person name="Haas B.J."/>
            <person name="Pertea M."/>
            <person name="Feldblyum T.V."/>
            <person name="Utterback T.R."/>
            <person name="Shu C.L."/>
            <person name="Osoegawa K."/>
            <person name="de Jong P.J."/>
            <person name="Hrdy I."/>
            <person name="Horvathova L."/>
            <person name="Zubacova Z."/>
            <person name="Dolezal P."/>
            <person name="Malik S.B."/>
            <person name="Logsdon J.M. Jr."/>
            <person name="Henze K."/>
            <person name="Gupta A."/>
            <person name="Wang C.C."/>
            <person name="Dunne R.L."/>
            <person name="Upcroft J.A."/>
            <person name="Upcroft P."/>
            <person name="White O."/>
            <person name="Salzberg S.L."/>
            <person name="Tang P."/>
            <person name="Chiu C.-H."/>
            <person name="Lee Y.-S."/>
            <person name="Embley T.M."/>
            <person name="Coombs G.H."/>
            <person name="Mottram J.C."/>
            <person name="Tachezy J."/>
            <person name="Fraser-Liggett C.M."/>
            <person name="Johnson P.J."/>
        </authorList>
    </citation>
    <scope>NUCLEOTIDE SEQUENCE [LARGE SCALE GENOMIC DNA]</scope>
    <source>
        <strain evidence="2">G3</strain>
    </source>
</reference>
<dbReference type="AlphaFoldDB" id="A2EK58"/>
<dbReference type="VEuPathDB" id="TrichDB:TVAG_099910"/>
<evidence type="ECO:0000313" key="2">
    <source>
        <dbReference type="EMBL" id="EAY06951.1"/>
    </source>
</evidence>
<dbReference type="EMBL" id="DS113411">
    <property type="protein sequence ID" value="EAY06951.1"/>
    <property type="molecule type" value="Genomic_DNA"/>
</dbReference>
<dbReference type="RefSeq" id="XP_001319174.1">
    <property type="nucleotide sequence ID" value="XM_001319139.1"/>
</dbReference>
<feature type="compositionally biased region" description="Basic and acidic residues" evidence="1">
    <location>
        <begin position="316"/>
        <end position="328"/>
    </location>
</feature>
<proteinExistence type="predicted"/>
<feature type="compositionally biased region" description="Polar residues" evidence="1">
    <location>
        <begin position="289"/>
        <end position="311"/>
    </location>
</feature>
<gene>
    <name evidence="2" type="ORF">TVAG_099910</name>
</gene>
<organism evidence="2 3">
    <name type="scientific">Trichomonas vaginalis (strain ATCC PRA-98 / G3)</name>
    <dbReference type="NCBI Taxonomy" id="412133"/>
    <lineage>
        <taxon>Eukaryota</taxon>
        <taxon>Metamonada</taxon>
        <taxon>Parabasalia</taxon>
        <taxon>Trichomonadida</taxon>
        <taxon>Trichomonadidae</taxon>
        <taxon>Trichomonas</taxon>
    </lineage>
</organism>
<evidence type="ECO:0000256" key="1">
    <source>
        <dbReference type="SAM" id="MobiDB-lite"/>
    </source>
</evidence>
<dbReference type="VEuPathDB" id="TrichDB:TVAGG3_0838290"/>